<dbReference type="InterPro" id="IPR033309">
    <property type="entry name" value="Mus81"/>
</dbReference>
<evidence type="ECO:0000256" key="1">
    <source>
        <dbReference type="ARBA" id="ARBA00001946"/>
    </source>
</evidence>
<dbReference type="GO" id="GO:0005634">
    <property type="term" value="C:nucleus"/>
    <property type="evidence" value="ECO:0007669"/>
    <property type="project" value="UniProtKB-SubCell"/>
</dbReference>
<sequence length="477" mass="53905">MASSSSSSISLIKPIRKRRLNSPNDHIMVLVKEWYNDAKANGTQTIHCYRKALRSLEKYPLRLETGSDCRILHGFGEKICEMIDQNLNINKKPITPTKTLYKTVSMSNFDNRQKPNTFINLSDNDEDKTAPPPAKQAKLTNETKKIKKTCSAGPKLFNNPTNMTIQSTTISTLLGIVDSPVKTSLSQPKSVQTLKAGSFHIILCIDNAEASRPTQKILLEHLTKNSINFDVRKLNIGDFLWTVRPNDPDIKVEAILDYIIERKRLDDLSKSIIDGRYNEQKFRLKQCGITNLIYLVESLKNTNAPGILTPAALNQAIVNTQVAEDFFVREVSNPVEMANYLVTMTKHLIAHFKDKTLHILNDTDMSNNYKTSYNDSDHYVMTFDSFNSGTIKSKPPTVKEMFARVLMQIAGMSVDNVLALTEAYPTPLKLLEAYNQCSNEKERKLMLSSIKKITSNRKLGKVLSTAIEMLFNNLSYQ</sequence>
<comment type="subunit">
    <text evidence="13">Interacts with EME1.</text>
</comment>
<dbReference type="SUPFAM" id="SSF47802">
    <property type="entry name" value="DNA polymerase beta, N-terminal domain-like"/>
    <property type="match status" value="1"/>
</dbReference>
<dbReference type="AlphaFoldDB" id="A0A813PV57"/>
<evidence type="ECO:0000256" key="9">
    <source>
        <dbReference type="ARBA" id="ARBA00022842"/>
    </source>
</evidence>
<dbReference type="SMART" id="SM00891">
    <property type="entry name" value="ERCC4"/>
    <property type="match status" value="1"/>
</dbReference>
<dbReference type="FunFam" id="3.40.50.10130:FF:000003">
    <property type="entry name" value="Crossover junction endonuclease MUS81"/>
    <property type="match status" value="1"/>
</dbReference>
<keyword evidence="7 13" id="KW-0227">DNA damage</keyword>
<dbReference type="PANTHER" id="PTHR13451">
    <property type="entry name" value="CLASS II CROSSOVER JUNCTION ENDONUCLEASE MUS81"/>
    <property type="match status" value="1"/>
</dbReference>
<dbReference type="GO" id="GO:0046872">
    <property type="term" value="F:metal ion binding"/>
    <property type="evidence" value="ECO:0007669"/>
    <property type="project" value="UniProtKB-UniRule"/>
</dbReference>
<keyword evidence="9 13" id="KW-0460">Magnesium</keyword>
<evidence type="ECO:0000256" key="10">
    <source>
        <dbReference type="ARBA" id="ARBA00023172"/>
    </source>
</evidence>
<dbReference type="InterPro" id="IPR011335">
    <property type="entry name" value="Restrct_endonuc-II-like"/>
</dbReference>
<dbReference type="Gene3D" id="1.10.150.670">
    <property type="entry name" value="Crossover junction endonuclease EME1, DNA-binding domain"/>
    <property type="match status" value="1"/>
</dbReference>
<comment type="subcellular location">
    <subcellularLocation>
        <location evidence="2 13">Nucleus</location>
    </subcellularLocation>
</comment>
<keyword evidence="4 13" id="KW-0540">Nuclease</keyword>
<dbReference type="Proteomes" id="UP000663854">
    <property type="component" value="Unassembled WGS sequence"/>
</dbReference>
<dbReference type="EC" id="3.1.22.-" evidence="13"/>
<accession>A0A813PV57</accession>
<dbReference type="GO" id="GO:0003677">
    <property type="term" value="F:DNA binding"/>
    <property type="evidence" value="ECO:0007669"/>
    <property type="project" value="UniProtKB-UniRule"/>
</dbReference>
<dbReference type="CDD" id="cd20074">
    <property type="entry name" value="XPF_nuclease_Mus81"/>
    <property type="match status" value="1"/>
</dbReference>
<name>A0A813PV57_9BILA</name>
<dbReference type="Pfam" id="PF14716">
    <property type="entry name" value="HHH_8"/>
    <property type="match status" value="1"/>
</dbReference>
<dbReference type="GO" id="GO:0006308">
    <property type="term" value="P:DNA catabolic process"/>
    <property type="evidence" value="ECO:0007669"/>
    <property type="project" value="UniProtKB-UniRule"/>
</dbReference>
<dbReference type="InterPro" id="IPR010996">
    <property type="entry name" value="HHH_MUS81"/>
</dbReference>
<dbReference type="PANTHER" id="PTHR13451:SF0">
    <property type="entry name" value="CROSSOVER JUNCTION ENDONUCLEASE MUS81"/>
    <property type="match status" value="1"/>
</dbReference>
<evidence type="ECO:0000256" key="8">
    <source>
        <dbReference type="ARBA" id="ARBA00022801"/>
    </source>
</evidence>
<dbReference type="SUPFAM" id="SSF52980">
    <property type="entry name" value="Restriction endonuclease-like"/>
    <property type="match status" value="1"/>
</dbReference>
<protein>
    <recommendedName>
        <fullName evidence="13">Crossover junction endonuclease MUS81</fullName>
        <ecNumber evidence="13">3.1.22.-</ecNumber>
    </recommendedName>
</protein>
<evidence type="ECO:0000256" key="6">
    <source>
        <dbReference type="ARBA" id="ARBA00022759"/>
    </source>
</evidence>
<dbReference type="Pfam" id="PF02732">
    <property type="entry name" value="ERCC4"/>
    <property type="match status" value="1"/>
</dbReference>
<gene>
    <name evidence="16" type="ORF">PYM288_LOCUS2347</name>
</gene>
<dbReference type="InterPro" id="IPR047416">
    <property type="entry name" value="XPF_nuclease_Mus81"/>
</dbReference>
<evidence type="ECO:0000256" key="14">
    <source>
        <dbReference type="SAM" id="MobiDB-lite"/>
    </source>
</evidence>
<dbReference type="GO" id="GO:0000727">
    <property type="term" value="P:double-strand break repair via break-induced replication"/>
    <property type="evidence" value="ECO:0007669"/>
    <property type="project" value="UniProtKB-UniRule"/>
</dbReference>
<proteinExistence type="inferred from homology"/>
<feature type="region of interest" description="Disordered" evidence="14">
    <location>
        <begin position="114"/>
        <end position="135"/>
    </location>
</feature>
<organism evidence="16 17">
    <name type="scientific">Rotaria sordida</name>
    <dbReference type="NCBI Taxonomy" id="392033"/>
    <lineage>
        <taxon>Eukaryota</taxon>
        <taxon>Metazoa</taxon>
        <taxon>Spiralia</taxon>
        <taxon>Gnathifera</taxon>
        <taxon>Rotifera</taxon>
        <taxon>Eurotatoria</taxon>
        <taxon>Bdelloidea</taxon>
        <taxon>Philodinida</taxon>
        <taxon>Philodinidae</taxon>
        <taxon>Rotaria</taxon>
    </lineage>
</organism>
<dbReference type="GO" id="GO:0031573">
    <property type="term" value="P:mitotic intra-S DNA damage checkpoint signaling"/>
    <property type="evidence" value="ECO:0007669"/>
    <property type="project" value="TreeGrafter"/>
</dbReference>
<evidence type="ECO:0000256" key="2">
    <source>
        <dbReference type="ARBA" id="ARBA00004123"/>
    </source>
</evidence>
<keyword evidence="6 13" id="KW-0255">Endonuclease</keyword>
<evidence type="ECO:0000313" key="16">
    <source>
        <dbReference type="EMBL" id="CAF0755902.1"/>
    </source>
</evidence>
<dbReference type="GO" id="GO:0008821">
    <property type="term" value="F:crossover junction DNA endonuclease activity"/>
    <property type="evidence" value="ECO:0007669"/>
    <property type="project" value="UniProtKB-UniRule"/>
</dbReference>
<keyword evidence="11 13" id="KW-0234">DNA repair</keyword>
<keyword evidence="12 13" id="KW-0539">Nucleus</keyword>
<keyword evidence="10 13" id="KW-0233">DNA recombination</keyword>
<evidence type="ECO:0000256" key="11">
    <source>
        <dbReference type="ARBA" id="ARBA00023204"/>
    </source>
</evidence>
<keyword evidence="5 13" id="KW-0479">Metal-binding</keyword>
<feature type="domain" description="ERCC4" evidence="15">
    <location>
        <begin position="202"/>
        <end position="300"/>
    </location>
</feature>
<dbReference type="Pfam" id="PF21292">
    <property type="entry name" value="EME1-MUS81_C"/>
    <property type="match status" value="1"/>
</dbReference>
<dbReference type="InterPro" id="IPR006166">
    <property type="entry name" value="ERCC4_domain"/>
</dbReference>
<evidence type="ECO:0000256" key="13">
    <source>
        <dbReference type="RuleBase" id="RU369042"/>
    </source>
</evidence>
<comment type="function">
    <text evidence="13">Interacts with EME1 to form a DNA structure-specific endonuclease with substrate preference for branched DNA structures with a 5'-end at the branch nick. Typical substrates include 3'-flap structures, D-loops, replication forks and nicked Holliday junctions. May be required in mitosis for the processing of stalled or collapsed replication fork intermediates. May be required in meiosis for the repair of meiosis-specific double strand breaks subsequent to single-end invasion (SEI).</text>
</comment>
<evidence type="ECO:0000256" key="4">
    <source>
        <dbReference type="ARBA" id="ARBA00022722"/>
    </source>
</evidence>
<evidence type="ECO:0000256" key="5">
    <source>
        <dbReference type="ARBA" id="ARBA00022723"/>
    </source>
</evidence>
<dbReference type="EMBL" id="CAJNOH010000015">
    <property type="protein sequence ID" value="CAF0755902.1"/>
    <property type="molecule type" value="Genomic_DNA"/>
</dbReference>
<evidence type="ECO:0000256" key="7">
    <source>
        <dbReference type="ARBA" id="ARBA00022763"/>
    </source>
</evidence>
<evidence type="ECO:0000313" key="17">
    <source>
        <dbReference type="Proteomes" id="UP000663854"/>
    </source>
</evidence>
<evidence type="ECO:0000256" key="12">
    <source>
        <dbReference type="ARBA" id="ARBA00023242"/>
    </source>
</evidence>
<comment type="similarity">
    <text evidence="3 13">Belongs to the XPF family.</text>
</comment>
<comment type="caution">
    <text evidence="16">The sequence shown here is derived from an EMBL/GenBank/DDBJ whole genome shotgun (WGS) entry which is preliminary data.</text>
</comment>
<keyword evidence="8 13" id="KW-0378">Hydrolase</keyword>
<dbReference type="InterPro" id="IPR027421">
    <property type="entry name" value="DNA_pol_lamdba_lyase_dom_sf"/>
</dbReference>
<dbReference type="InterPro" id="IPR042530">
    <property type="entry name" value="EME1/EME2_C"/>
</dbReference>
<evidence type="ECO:0000256" key="3">
    <source>
        <dbReference type="ARBA" id="ARBA00010015"/>
    </source>
</evidence>
<dbReference type="GO" id="GO:0048476">
    <property type="term" value="C:Holliday junction resolvase complex"/>
    <property type="evidence" value="ECO:0007669"/>
    <property type="project" value="UniProtKB-UniRule"/>
</dbReference>
<reference evidence="16" key="1">
    <citation type="submission" date="2021-02" db="EMBL/GenBank/DDBJ databases">
        <authorList>
            <person name="Nowell W R."/>
        </authorList>
    </citation>
    <scope>NUCLEOTIDE SEQUENCE</scope>
</reference>
<evidence type="ECO:0000259" key="15">
    <source>
        <dbReference type="SMART" id="SM00891"/>
    </source>
</evidence>
<dbReference type="GO" id="GO:0048257">
    <property type="term" value="F:3'-flap endonuclease activity"/>
    <property type="evidence" value="ECO:0007669"/>
    <property type="project" value="TreeGrafter"/>
</dbReference>
<dbReference type="Gene3D" id="3.40.50.10130">
    <property type="match status" value="1"/>
</dbReference>
<dbReference type="GO" id="GO:0000712">
    <property type="term" value="P:resolution of meiotic recombination intermediates"/>
    <property type="evidence" value="ECO:0007669"/>
    <property type="project" value="TreeGrafter"/>
</dbReference>
<comment type="cofactor">
    <cofactor evidence="1 13">
        <name>Mg(2+)</name>
        <dbReference type="ChEBI" id="CHEBI:18420"/>
    </cofactor>
</comment>
<dbReference type="Gene3D" id="1.10.150.110">
    <property type="entry name" value="DNA polymerase beta, N-terminal domain-like"/>
    <property type="match status" value="1"/>
</dbReference>